<accession>A0A3L6T122</accession>
<dbReference type="GO" id="GO:0031428">
    <property type="term" value="C:box C/D methylation guide snoRNP complex"/>
    <property type="evidence" value="ECO:0007669"/>
    <property type="project" value="InterPro"/>
</dbReference>
<sequence>MGRRREPRRTRQEEIFIPAERLDDYRSGQFLCTGELEFGDWGLEAAEGLKVVVRHDFQTFEDKSSAINADTCVNKHLAAMIYKWRLPGMKLVVGKPEYKTIIESKLVMWGIQHLMHKFVPQEKAEVAKDDRFPMSQGLKKFLSYYGFDVEPEMLNEQIVVTAGALFHCDAVFKNYLEYLANAILRFKRVSDINCDHWDARKVATALKVVCCPEEDNDFHELLTVHFIHGSSCSIQVLSEDELLKLKEEAPKYKDLVSKVHCMRTYEKISEAHKVRAEKKRLLGFLVKEAKAACEKEQVQVQANGVRGLPSRPPKSVSKTSSPFDGKVLRCSPRLKRDSTYEHVQLEDIPRKRHKKIPASLLSLEN</sequence>
<proteinExistence type="predicted"/>
<reference evidence="3" key="1">
    <citation type="journal article" date="2019" name="Nat. Commun.">
        <title>The genome of broomcorn millet.</title>
        <authorList>
            <person name="Zou C."/>
            <person name="Miki D."/>
            <person name="Li D."/>
            <person name="Tang Q."/>
            <person name="Xiao L."/>
            <person name="Rajput S."/>
            <person name="Deng P."/>
            <person name="Jia W."/>
            <person name="Huang R."/>
            <person name="Zhang M."/>
            <person name="Sun Y."/>
            <person name="Hu J."/>
            <person name="Fu X."/>
            <person name="Schnable P.S."/>
            <person name="Li F."/>
            <person name="Zhang H."/>
            <person name="Feng B."/>
            <person name="Zhu X."/>
            <person name="Liu R."/>
            <person name="Schnable J.C."/>
            <person name="Zhu J.-K."/>
            <person name="Zhang H."/>
        </authorList>
    </citation>
    <scope>NUCLEOTIDE SEQUENCE [LARGE SCALE GENOMIC DNA]</scope>
</reference>
<dbReference type="GO" id="GO:0032040">
    <property type="term" value="C:small-subunit processome"/>
    <property type="evidence" value="ECO:0007669"/>
    <property type="project" value="InterPro"/>
</dbReference>
<dbReference type="PANTHER" id="PTHR10894:SF14">
    <property type="entry name" value="EXPRESSED PROTEIN"/>
    <property type="match status" value="1"/>
</dbReference>
<evidence type="ECO:0000313" key="3">
    <source>
        <dbReference type="Proteomes" id="UP000275267"/>
    </source>
</evidence>
<dbReference type="PANTHER" id="PTHR10894">
    <property type="entry name" value="NUCLEOLAR PROTEIN 5 NUCLEOLAR PROTEIN NOP5 NOP58"/>
    <property type="match status" value="1"/>
</dbReference>
<organism evidence="2 3">
    <name type="scientific">Panicum miliaceum</name>
    <name type="common">Proso millet</name>
    <name type="synonym">Broomcorn millet</name>
    <dbReference type="NCBI Taxonomy" id="4540"/>
    <lineage>
        <taxon>Eukaryota</taxon>
        <taxon>Viridiplantae</taxon>
        <taxon>Streptophyta</taxon>
        <taxon>Embryophyta</taxon>
        <taxon>Tracheophyta</taxon>
        <taxon>Spermatophyta</taxon>
        <taxon>Magnoliopsida</taxon>
        <taxon>Liliopsida</taxon>
        <taxon>Poales</taxon>
        <taxon>Poaceae</taxon>
        <taxon>PACMAD clade</taxon>
        <taxon>Panicoideae</taxon>
        <taxon>Panicodae</taxon>
        <taxon>Paniceae</taxon>
        <taxon>Panicinae</taxon>
        <taxon>Panicum</taxon>
        <taxon>Panicum sect. Panicum</taxon>
    </lineage>
</organism>
<protein>
    <submittedName>
        <fullName evidence="2">Uncharacterized protein</fullName>
    </submittedName>
</protein>
<gene>
    <name evidence="2" type="ORF">C2845_PM05G15470</name>
</gene>
<keyword evidence="3" id="KW-1185">Reference proteome</keyword>
<dbReference type="GO" id="GO:0030515">
    <property type="term" value="F:snoRNA binding"/>
    <property type="evidence" value="ECO:0007669"/>
    <property type="project" value="InterPro"/>
</dbReference>
<dbReference type="AlphaFoldDB" id="A0A3L6T122"/>
<name>A0A3L6T122_PANMI</name>
<dbReference type="EMBL" id="PQIB02000003">
    <property type="protein sequence ID" value="RLN29495.1"/>
    <property type="molecule type" value="Genomic_DNA"/>
</dbReference>
<dbReference type="OrthoDB" id="681766at2759"/>
<dbReference type="InterPro" id="IPR045056">
    <property type="entry name" value="Nop56/Nop58"/>
</dbReference>
<dbReference type="Proteomes" id="UP000275267">
    <property type="component" value="Unassembled WGS sequence"/>
</dbReference>
<evidence type="ECO:0000313" key="2">
    <source>
        <dbReference type="EMBL" id="RLN29495.1"/>
    </source>
</evidence>
<comment type="caution">
    <text evidence="2">The sequence shown here is derived from an EMBL/GenBank/DDBJ whole genome shotgun (WGS) entry which is preliminary data.</text>
</comment>
<feature type="region of interest" description="Disordered" evidence="1">
    <location>
        <begin position="304"/>
        <end position="328"/>
    </location>
</feature>
<evidence type="ECO:0000256" key="1">
    <source>
        <dbReference type="SAM" id="MobiDB-lite"/>
    </source>
</evidence>
<dbReference type="STRING" id="4540.A0A3L6T122"/>